<name>A0A8J3JEU3_9ACTN</name>
<dbReference type="AlphaFoldDB" id="A0A8J3JEU3"/>
<evidence type="ECO:0000313" key="4">
    <source>
        <dbReference type="Proteomes" id="UP000612808"/>
    </source>
</evidence>
<gene>
    <name evidence="3" type="primary">mmyG</name>
    <name evidence="3" type="ORF">Aru02nite_55270</name>
</gene>
<dbReference type="PANTHER" id="PTHR43708:SF1">
    <property type="entry name" value="GALACTOSE_LACTOSE METABOLISM REGULATORY PROTEIN GAL80"/>
    <property type="match status" value="1"/>
</dbReference>
<feature type="domain" description="Gfo/Idh/MocA-like oxidoreductase N-terminal" evidence="1">
    <location>
        <begin position="3"/>
        <end position="117"/>
    </location>
</feature>
<proteinExistence type="predicted"/>
<evidence type="ECO:0000259" key="1">
    <source>
        <dbReference type="Pfam" id="PF01408"/>
    </source>
</evidence>
<dbReference type="PANTHER" id="PTHR43708">
    <property type="entry name" value="CONSERVED EXPRESSED OXIDOREDUCTASE (EUROFUNG)"/>
    <property type="match status" value="1"/>
</dbReference>
<evidence type="ECO:0000313" key="3">
    <source>
        <dbReference type="EMBL" id="GID14638.1"/>
    </source>
</evidence>
<dbReference type="InterPro" id="IPR036291">
    <property type="entry name" value="NAD(P)-bd_dom_sf"/>
</dbReference>
<dbReference type="InterPro" id="IPR055080">
    <property type="entry name" value="Gal80p-like_C"/>
</dbReference>
<dbReference type="Gene3D" id="3.40.50.720">
    <property type="entry name" value="NAD(P)-binding Rossmann-like Domain"/>
    <property type="match status" value="1"/>
</dbReference>
<dbReference type="EMBL" id="BOMB01000032">
    <property type="protein sequence ID" value="GID14638.1"/>
    <property type="molecule type" value="Genomic_DNA"/>
</dbReference>
<dbReference type="GO" id="GO:0000166">
    <property type="term" value="F:nucleotide binding"/>
    <property type="evidence" value="ECO:0007669"/>
    <property type="project" value="InterPro"/>
</dbReference>
<feature type="domain" description="Gal80p-like C-terminal" evidence="2">
    <location>
        <begin position="130"/>
        <end position="268"/>
    </location>
</feature>
<accession>A0A8J3JEU3</accession>
<dbReference type="Pfam" id="PF22685">
    <property type="entry name" value="Gal80p_C-like"/>
    <property type="match status" value="1"/>
</dbReference>
<reference evidence="3" key="1">
    <citation type="submission" date="2021-01" db="EMBL/GenBank/DDBJ databases">
        <title>Whole genome shotgun sequence of Actinocatenispora rupis NBRC 107355.</title>
        <authorList>
            <person name="Komaki H."/>
            <person name="Tamura T."/>
        </authorList>
    </citation>
    <scope>NUCLEOTIDE SEQUENCE</scope>
    <source>
        <strain evidence="3">NBRC 107355</strain>
    </source>
</reference>
<comment type="caution">
    <text evidence="3">The sequence shown here is derived from an EMBL/GenBank/DDBJ whole genome shotgun (WGS) entry which is preliminary data.</text>
</comment>
<dbReference type="InterPro" id="IPR051317">
    <property type="entry name" value="Gfo/Idh/MocA_oxidoreduct"/>
</dbReference>
<dbReference type="Proteomes" id="UP000612808">
    <property type="component" value="Unassembled WGS sequence"/>
</dbReference>
<keyword evidence="4" id="KW-1185">Reference proteome</keyword>
<dbReference type="SUPFAM" id="SSF51735">
    <property type="entry name" value="NAD(P)-binding Rossmann-fold domains"/>
    <property type="match status" value="1"/>
</dbReference>
<dbReference type="RefSeq" id="WP_203662476.1">
    <property type="nucleotide sequence ID" value="NZ_BAAAZM010000017.1"/>
</dbReference>
<evidence type="ECO:0000259" key="2">
    <source>
        <dbReference type="Pfam" id="PF22685"/>
    </source>
</evidence>
<dbReference type="Gene3D" id="3.30.360.10">
    <property type="entry name" value="Dihydrodipicolinate Reductase, domain 2"/>
    <property type="match status" value="1"/>
</dbReference>
<protein>
    <submittedName>
        <fullName evidence="3">Oxidoreductase</fullName>
    </submittedName>
</protein>
<dbReference type="Pfam" id="PF01408">
    <property type="entry name" value="GFO_IDH_MocA"/>
    <property type="match status" value="1"/>
</dbReference>
<sequence length="352" mass="35953">MVIRVGIVGANPERGWALRAHVPALRSLPDYRITAVGTSRAETASVAAQRFGAEHAFTDPRRLAEHPDVDLVAVTVRTATHRELAGTALAAGKHVYCEWPLARTTAEAAELVTLAGTVHTAIGLQSRYAPAVVAARAAIDTGYVGRVLSVAVHATRAKGAGGTVPDWAAYTLDVGSGAGTLEVAGGHTLDVVRHVVGDVVPAAATLTTRQTTHTVAGTGRTVTATGPDLLSLTGTAGGAPLTALIHDGRVTNAGTRIEIAGTDGDLALVSTGPEAPAGVQIGALRLLGSQGGPWRELAGDPEPGEGRNVARQYAALADDLRTGARTVPDFRTGLAVHHLLDAVRAAASVSAE</sequence>
<organism evidence="3 4">
    <name type="scientific">Actinocatenispora rupis</name>
    <dbReference type="NCBI Taxonomy" id="519421"/>
    <lineage>
        <taxon>Bacteria</taxon>
        <taxon>Bacillati</taxon>
        <taxon>Actinomycetota</taxon>
        <taxon>Actinomycetes</taxon>
        <taxon>Micromonosporales</taxon>
        <taxon>Micromonosporaceae</taxon>
        <taxon>Actinocatenispora</taxon>
    </lineage>
</organism>
<dbReference type="InterPro" id="IPR000683">
    <property type="entry name" value="Gfo/Idh/MocA-like_OxRdtase_N"/>
</dbReference>
<dbReference type="SUPFAM" id="SSF55347">
    <property type="entry name" value="Glyceraldehyde-3-phosphate dehydrogenase-like, C-terminal domain"/>
    <property type="match status" value="1"/>
</dbReference>